<organism evidence="2 3">
    <name type="scientific">Theobroma cacao</name>
    <name type="common">Cacao</name>
    <name type="synonym">Cocoa</name>
    <dbReference type="NCBI Taxonomy" id="3641"/>
    <lineage>
        <taxon>Eukaryota</taxon>
        <taxon>Viridiplantae</taxon>
        <taxon>Streptophyta</taxon>
        <taxon>Embryophyta</taxon>
        <taxon>Tracheophyta</taxon>
        <taxon>Spermatophyta</taxon>
        <taxon>Magnoliopsida</taxon>
        <taxon>eudicotyledons</taxon>
        <taxon>Gunneridae</taxon>
        <taxon>Pentapetalae</taxon>
        <taxon>rosids</taxon>
        <taxon>malvids</taxon>
        <taxon>Malvales</taxon>
        <taxon>Malvaceae</taxon>
        <taxon>Byttnerioideae</taxon>
        <taxon>Theobroma</taxon>
    </lineage>
</organism>
<feature type="region of interest" description="Disordered" evidence="1">
    <location>
        <begin position="1"/>
        <end position="25"/>
    </location>
</feature>
<name>A0A061DH43_THECC</name>
<dbReference type="Proteomes" id="UP000026915">
    <property type="component" value="Chromosome 1"/>
</dbReference>
<gene>
    <name evidence="2" type="ORF">TCM_000666</name>
</gene>
<reference evidence="2 3" key="1">
    <citation type="journal article" date="2013" name="Genome Biol.">
        <title>The genome sequence of the most widely cultivated cacao type and its use to identify candidate genes regulating pod color.</title>
        <authorList>
            <person name="Motamayor J.C."/>
            <person name="Mockaitis K."/>
            <person name="Schmutz J."/>
            <person name="Haiminen N."/>
            <person name="Iii D.L."/>
            <person name="Cornejo O."/>
            <person name="Findley S.D."/>
            <person name="Zheng P."/>
            <person name="Utro F."/>
            <person name="Royaert S."/>
            <person name="Saski C."/>
            <person name="Jenkins J."/>
            <person name="Podicheti R."/>
            <person name="Zhao M."/>
            <person name="Scheffler B.E."/>
            <person name="Stack J.C."/>
            <person name="Feltus F.A."/>
            <person name="Mustiga G.M."/>
            <person name="Amores F."/>
            <person name="Phillips W."/>
            <person name="Marelli J.P."/>
            <person name="May G.D."/>
            <person name="Shapiro H."/>
            <person name="Ma J."/>
            <person name="Bustamante C.D."/>
            <person name="Schnell R.J."/>
            <person name="Main D."/>
            <person name="Gilbert D."/>
            <person name="Parida L."/>
            <person name="Kuhn D.N."/>
        </authorList>
    </citation>
    <scope>NUCLEOTIDE SEQUENCE [LARGE SCALE GENOMIC DNA]</scope>
    <source>
        <strain evidence="3">cv. Matina 1-6</strain>
    </source>
</reference>
<evidence type="ECO:0000313" key="2">
    <source>
        <dbReference type="EMBL" id="EOX91497.1"/>
    </source>
</evidence>
<protein>
    <submittedName>
        <fullName evidence="2">Uncharacterized protein</fullName>
    </submittedName>
</protein>
<dbReference type="InParanoid" id="A0A061DH43"/>
<accession>A0A061DH43</accession>
<keyword evidence="3" id="KW-1185">Reference proteome</keyword>
<sequence length="89" mass="9820">MSDSVNGEVETHSNNDGITTSARPHTPYQLLSNDILTENPDHIIPGLMRDWDSLLFSGQLNQRNDGTDMLQDKYLLLDSSSTATASEVL</sequence>
<dbReference type="HOGENOM" id="CLU_2459178_0_0_1"/>
<evidence type="ECO:0000313" key="3">
    <source>
        <dbReference type="Proteomes" id="UP000026915"/>
    </source>
</evidence>
<proteinExistence type="predicted"/>
<dbReference type="EMBL" id="CM001879">
    <property type="protein sequence ID" value="EOX91497.1"/>
    <property type="molecule type" value="Genomic_DNA"/>
</dbReference>
<dbReference type="AlphaFoldDB" id="A0A061DH43"/>
<feature type="compositionally biased region" description="Polar residues" evidence="1">
    <location>
        <begin position="12"/>
        <end position="25"/>
    </location>
</feature>
<dbReference type="Gramene" id="EOX91497">
    <property type="protein sequence ID" value="EOX91497"/>
    <property type="gene ID" value="TCM_000666"/>
</dbReference>
<evidence type="ECO:0000256" key="1">
    <source>
        <dbReference type="SAM" id="MobiDB-lite"/>
    </source>
</evidence>